<evidence type="ECO:0000313" key="2">
    <source>
        <dbReference type="EMBL" id="UVW36007.1"/>
    </source>
</evidence>
<organism evidence="2 3">
    <name type="scientific">SAR92 clade bacterium H455</name>
    <dbReference type="NCBI Taxonomy" id="2974818"/>
    <lineage>
        <taxon>Bacteria</taxon>
        <taxon>Pseudomonadati</taxon>
        <taxon>Pseudomonadota</taxon>
        <taxon>Gammaproteobacteria</taxon>
        <taxon>Cellvibrionales</taxon>
        <taxon>Porticoccaceae</taxon>
        <taxon>SAR92 clade</taxon>
    </lineage>
</organism>
<feature type="signal peptide" evidence="1">
    <location>
        <begin position="1"/>
        <end position="29"/>
    </location>
</feature>
<evidence type="ECO:0008006" key="4">
    <source>
        <dbReference type="Google" id="ProtNLM"/>
    </source>
</evidence>
<keyword evidence="3" id="KW-1185">Reference proteome</keyword>
<accession>A0ABY5TQA4</accession>
<gene>
    <name evidence="2" type="ORF">NYF23_05200</name>
</gene>
<protein>
    <recommendedName>
        <fullName evidence="4">Lipoprotein</fullName>
    </recommendedName>
</protein>
<proteinExistence type="predicted"/>
<dbReference type="EMBL" id="CP103416">
    <property type="protein sequence ID" value="UVW36007.1"/>
    <property type="molecule type" value="Genomic_DNA"/>
</dbReference>
<keyword evidence="1" id="KW-0732">Signal</keyword>
<name>A0ABY5TQA4_9GAMM</name>
<reference evidence="2" key="1">
    <citation type="submission" date="2022-08" db="EMBL/GenBank/DDBJ databases">
        <title>Catabolic pathway analysis in culturable SAR92 clade bacteria reveals their overlooked roles in DMSP degradation in coastal seas.</title>
        <authorList>
            <person name="He X."/>
            <person name="Zhang X."/>
            <person name="Zhang Y."/>
        </authorList>
    </citation>
    <scope>NUCLEOTIDE SEQUENCE</scope>
    <source>
        <strain evidence="2">H455</strain>
    </source>
</reference>
<dbReference type="Proteomes" id="UP001059934">
    <property type="component" value="Chromosome"/>
</dbReference>
<evidence type="ECO:0000256" key="1">
    <source>
        <dbReference type="SAM" id="SignalP"/>
    </source>
</evidence>
<sequence length="400" mass="44736">MSNRLIASKPNQLATLALLLIVGCSCASAAVDKVTSSTKLTLDTPSRAYPVESLLDVGIPTLNDGLYLTDEDDTVFPEVRYAEAIYFSNQLGKVLEKSGAWGAIRVTPSSDVIMDLYISGTIYQSDGETMDLEITATDSSGKKWFSKRYKQTTGKYAYDRRLKSLGDPFQNLFIRVANDLLSYREKKISDQRAKELRTISELRFAKQFSPEAFDSYIDENRKGILTVARLPAENDSILLRVRKIRERDYLYIDRMQDYYDGFSQQMHLAYQDFRRASYDSVVRARQLNQQGNRQIMSGIGAILAGIYGRSQARTGIADDAGTATAAVGGFVLKAGLDKKQKASEFNESVAEMGSSLEAEIAPQVIELEDRTVTLTGTVQAQYQQWQELLGKIYQQERGTL</sequence>
<feature type="chain" id="PRO_5046722110" description="Lipoprotein" evidence="1">
    <location>
        <begin position="30"/>
        <end position="400"/>
    </location>
</feature>
<evidence type="ECO:0000313" key="3">
    <source>
        <dbReference type="Proteomes" id="UP001059934"/>
    </source>
</evidence>
<dbReference type="PROSITE" id="PS51257">
    <property type="entry name" value="PROKAR_LIPOPROTEIN"/>
    <property type="match status" value="1"/>
</dbReference>